<dbReference type="SMART" id="SM00450">
    <property type="entry name" value="RHOD"/>
    <property type="match status" value="1"/>
</dbReference>
<dbReference type="InterPro" id="IPR036873">
    <property type="entry name" value="Rhodanese-like_dom_sf"/>
</dbReference>
<evidence type="ECO:0000256" key="1">
    <source>
        <dbReference type="ARBA" id="ARBA00022723"/>
    </source>
</evidence>
<keyword evidence="4" id="KW-1185">Reference proteome</keyword>
<dbReference type="PROSITE" id="PS50206">
    <property type="entry name" value="RHODANESE_3"/>
    <property type="match status" value="1"/>
</dbReference>
<evidence type="ECO:0000259" key="2">
    <source>
        <dbReference type="PROSITE" id="PS50206"/>
    </source>
</evidence>
<evidence type="ECO:0000313" key="3">
    <source>
        <dbReference type="EMBL" id="MCX2973996.1"/>
    </source>
</evidence>
<dbReference type="InterPro" id="IPR044528">
    <property type="entry name" value="POD-like_MBL-fold"/>
</dbReference>
<dbReference type="InterPro" id="IPR001763">
    <property type="entry name" value="Rhodanese-like_dom"/>
</dbReference>
<dbReference type="CDD" id="cd00158">
    <property type="entry name" value="RHOD"/>
    <property type="match status" value="1"/>
</dbReference>
<dbReference type="SUPFAM" id="SSF52821">
    <property type="entry name" value="Rhodanese/Cell cycle control phosphatase"/>
    <property type="match status" value="1"/>
</dbReference>
<protein>
    <submittedName>
        <fullName evidence="3">MBL fold metallo-hydrolase</fullName>
    </submittedName>
</protein>
<reference evidence="3" key="1">
    <citation type="submission" date="2019-02" db="EMBL/GenBank/DDBJ databases">
        <authorList>
            <person name="Li S.-H."/>
        </authorList>
    </citation>
    <scope>NUCLEOTIDE SEQUENCE</scope>
    <source>
        <strain evidence="3">IMCC8485</strain>
    </source>
</reference>
<dbReference type="InterPro" id="IPR036866">
    <property type="entry name" value="RibonucZ/Hydroxyglut_hydro"/>
</dbReference>
<name>A0ABT3SWM1_9GAMM</name>
<dbReference type="InterPro" id="IPR051682">
    <property type="entry name" value="Mito_Persulfide_Diox"/>
</dbReference>
<dbReference type="Gene3D" id="3.60.15.10">
    <property type="entry name" value="Ribonuclease Z/Hydroxyacylglutathione hydrolase-like"/>
    <property type="match status" value="1"/>
</dbReference>
<sequence>MIFRQLFDIESSTYTYLLGCENTHEAIVIDPVFEQHARDSALIRELGLKLRYALDTHVHADHVTGAWLMSQTLGAQSVIAEHARVTGTDVNVSDGDVLGFGNCSVTVRATPGHTDGCLTYVTRDQDMAFTGDCLLIRGAGRTDFQAGNAHQMWQSIQEQIFTLPDTCLLYPGHDYSGRTVSTVKEEKAFNPRIGGEALEEDFVGYMNNLALPHPRLIDIAVPANLRSGRPKDDRLPGTIEWGPVMVNFAGIPEVAPDWVARHRGDLYLLDVRSRGEFEGQLEHIESAVLIPLDELRERLEEIPTDKPVVAVCQSGKRSAMATQILQSSGYPESANLAGGMIQWHRLGLPCNAHS</sequence>
<dbReference type="SMART" id="SM00849">
    <property type="entry name" value="Lactamase_B"/>
    <property type="match status" value="1"/>
</dbReference>
<dbReference type="Pfam" id="PF00581">
    <property type="entry name" value="Rhodanese"/>
    <property type="match status" value="1"/>
</dbReference>
<organism evidence="3 4">
    <name type="scientific">Candidatus Seongchinamella marina</name>
    <dbReference type="NCBI Taxonomy" id="2518990"/>
    <lineage>
        <taxon>Bacteria</taxon>
        <taxon>Pseudomonadati</taxon>
        <taxon>Pseudomonadota</taxon>
        <taxon>Gammaproteobacteria</taxon>
        <taxon>Cellvibrionales</taxon>
        <taxon>Halieaceae</taxon>
        <taxon>Seongchinamella</taxon>
    </lineage>
</organism>
<proteinExistence type="predicted"/>
<feature type="domain" description="Rhodanese" evidence="2">
    <location>
        <begin position="262"/>
        <end position="352"/>
    </location>
</feature>
<keyword evidence="1" id="KW-0479">Metal-binding</keyword>
<dbReference type="EMBL" id="SHNP01000003">
    <property type="protein sequence ID" value="MCX2973996.1"/>
    <property type="molecule type" value="Genomic_DNA"/>
</dbReference>
<dbReference type="CDD" id="cd07724">
    <property type="entry name" value="POD-like_MBL-fold"/>
    <property type="match status" value="1"/>
</dbReference>
<evidence type="ECO:0000313" key="4">
    <source>
        <dbReference type="Proteomes" id="UP001143307"/>
    </source>
</evidence>
<gene>
    <name evidence="3" type="ORF">EYC87_10430</name>
</gene>
<dbReference type="PANTHER" id="PTHR43084:SF1">
    <property type="entry name" value="PERSULFIDE DIOXYGENASE ETHE1, MITOCHONDRIAL"/>
    <property type="match status" value="1"/>
</dbReference>
<dbReference type="InterPro" id="IPR001279">
    <property type="entry name" value="Metallo-B-lactamas"/>
</dbReference>
<accession>A0ABT3SWM1</accession>
<dbReference type="PANTHER" id="PTHR43084">
    <property type="entry name" value="PERSULFIDE DIOXYGENASE ETHE1"/>
    <property type="match status" value="1"/>
</dbReference>
<dbReference type="Gene3D" id="3.40.250.10">
    <property type="entry name" value="Rhodanese-like domain"/>
    <property type="match status" value="1"/>
</dbReference>
<dbReference type="Proteomes" id="UP001143307">
    <property type="component" value="Unassembled WGS sequence"/>
</dbReference>
<dbReference type="Pfam" id="PF00753">
    <property type="entry name" value="Lactamase_B"/>
    <property type="match status" value="1"/>
</dbReference>
<comment type="caution">
    <text evidence="3">The sequence shown here is derived from an EMBL/GenBank/DDBJ whole genome shotgun (WGS) entry which is preliminary data.</text>
</comment>
<dbReference type="SUPFAM" id="SSF56281">
    <property type="entry name" value="Metallo-hydrolase/oxidoreductase"/>
    <property type="match status" value="1"/>
</dbReference>
<dbReference type="RefSeq" id="WP_279252819.1">
    <property type="nucleotide sequence ID" value="NZ_SHNP01000003.1"/>
</dbReference>